<keyword evidence="1" id="KW-0175">Coiled coil</keyword>
<keyword evidence="4" id="KW-1185">Reference proteome</keyword>
<gene>
    <name evidence="3" type="ORF">B5M09_010371</name>
</gene>
<proteinExistence type="predicted"/>
<name>A0A425D8D7_APHAT</name>
<protein>
    <submittedName>
        <fullName evidence="3">Uncharacterized protein</fullName>
    </submittedName>
</protein>
<evidence type="ECO:0000256" key="2">
    <source>
        <dbReference type="SAM" id="MobiDB-lite"/>
    </source>
</evidence>
<feature type="region of interest" description="Disordered" evidence="2">
    <location>
        <begin position="1"/>
        <end position="38"/>
    </location>
</feature>
<sequence length="214" mass="24403">MDAQRKINSAHHAAQSPFNTAQASSVGSTPNVSSTTTQPSTSLMQCIKHLLLQLLPQDTLRRLTQHLCAIMTNISSNFPTIYRVLDQARSNASLVQKQAVQLDEAGRRIMSLEAEIDDLHHERRQLIMRSADLADSRDATQRILTEKEALYEICFSMEEELREVDDFAHADKAGQRWLDKLIELQDTCFSMKRELLETHLEVYLLRQQPAVMRA</sequence>
<evidence type="ECO:0000313" key="4">
    <source>
        <dbReference type="Proteomes" id="UP000284702"/>
    </source>
</evidence>
<feature type="coiled-coil region" evidence="1">
    <location>
        <begin position="85"/>
        <end position="129"/>
    </location>
</feature>
<accession>A0A425D8D7</accession>
<dbReference type="EMBL" id="MZMZ02002486">
    <property type="protein sequence ID" value="RQM25588.1"/>
    <property type="molecule type" value="Genomic_DNA"/>
</dbReference>
<feature type="compositionally biased region" description="Polar residues" evidence="2">
    <location>
        <begin position="16"/>
        <end position="38"/>
    </location>
</feature>
<organism evidence="3 4">
    <name type="scientific">Aphanomyces astaci</name>
    <name type="common">Crayfish plague agent</name>
    <dbReference type="NCBI Taxonomy" id="112090"/>
    <lineage>
        <taxon>Eukaryota</taxon>
        <taxon>Sar</taxon>
        <taxon>Stramenopiles</taxon>
        <taxon>Oomycota</taxon>
        <taxon>Saprolegniomycetes</taxon>
        <taxon>Saprolegniales</taxon>
        <taxon>Verrucalvaceae</taxon>
        <taxon>Aphanomyces</taxon>
    </lineage>
</organism>
<evidence type="ECO:0000313" key="3">
    <source>
        <dbReference type="EMBL" id="RQM25588.1"/>
    </source>
</evidence>
<reference evidence="3" key="1">
    <citation type="submission" date="2018-07" db="EMBL/GenBank/DDBJ databases">
        <title>Annotation of Aphanomyces astaci genome assembly.</title>
        <authorList>
            <person name="Studholme D.J."/>
        </authorList>
    </citation>
    <scope>NUCLEOTIDE SEQUENCE [LARGE SCALE GENOMIC DNA]</scope>
    <source>
        <strain evidence="3">Pc</strain>
    </source>
</reference>
<dbReference type="Proteomes" id="UP000284702">
    <property type="component" value="Unassembled WGS sequence"/>
</dbReference>
<dbReference type="AlphaFoldDB" id="A0A425D8D7"/>
<comment type="caution">
    <text evidence="3">The sequence shown here is derived from an EMBL/GenBank/DDBJ whole genome shotgun (WGS) entry which is preliminary data.</text>
</comment>
<evidence type="ECO:0000256" key="1">
    <source>
        <dbReference type="SAM" id="Coils"/>
    </source>
</evidence>